<dbReference type="RefSeq" id="WP_189970436.1">
    <property type="nucleotide sequence ID" value="NZ_BMVL01000007.1"/>
</dbReference>
<name>A0ABS4LEM1_STRAV</name>
<dbReference type="EMBL" id="JAGGLQ010000017">
    <property type="protein sequence ID" value="MBP2040455.1"/>
    <property type="molecule type" value="Genomic_DNA"/>
</dbReference>
<dbReference type="PROSITE" id="PS51318">
    <property type="entry name" value="TAT"/>
    <property type="match status" value="1"/>
</dbReference>
<reference evidence="3 4" key="1">
    <citation type="submission" date="2021-03" db="EMBL/GenBank/DDBJ databases">
        <title>Genomic Encyclopedia of Type Strains, Phase IV (KMG-IV): sequencing the most valuable type-strain genomes for metagenomic binning, comparative biology and taxonomic classification.</title>
        <authorList>
            <person name="Goeker M."/>
        </authorList>
    </citation>
    <scope>NUCLEOTIDE SEQUENCE [LARGE SCALE GENOMIC DNA]</scope>
    <source>
        <strain evidence="3 4">DSM 40526</strain>
    </source>
</reference>
<evidence type="ECO:0008006" key="5">
    <source>
        <dbReference type="Google" id="ProtNLM"/>
    </source>
</evidence>
<feature type="region of interest" description="Disordered" evidence="1">
    <location>
        <begin position="131"/>
        <end position="156"/>
    </location>
</feature>
<dbReference type="Proteomes" id="UP001519310">
    <property type="component" value="Unassembled WGS sequence"/>
</dbReference>
<keyword evidence="2" id="KW-0732">Signal</keyword>
<feature type="chain" id="PRO_5046071455" description="Secreted protein" evidence="2">
    <location>
        <begin position="25"/>
        <end position="302"/>
    </location>
</feature>
<evidence type="ECO:0000313" key="4">
    <source>
        <dbReference type="Proteomes" id="UP001519310"/>
    </source>
</evidence>
<gene>
    <name evidence="3" type="ORF">J2Z77_006310</name>
</gene>
<protein>
    <recommendedName>
        <fullName evidence="5">Secreted protein</fullName>
    </recommendedName>
</protein>
<accession>A0ABS4LEM1</accession>
<comment type="caution">
    <text evidence="3">The sequence shown here is derived from an EMBL/GenBank/DDBJ whole genome shotgun (WGS) entry which is preliminary data.</text>
</comment>
<keyword evidence="4" id="KW-1185">Reference proteome</keyword>
<proteinExistence type="predicted"/>
<evidence type="ECO:0000313" key="3">
    <source>
        <dbReference type="EMBL" id="MBP2040455.1"/>
    </source>
</evidence>
<evidence type="ECO:0000256" key="1">
    <source>
        <dbReference type="SAM" id="MobiDB-lite"/>
    </source>
</evidence>
<evidence type="ECO:0000256" key="2">
    <source>
        <dbReference type="SAM" id="SignalP"/>
    </source>
</evidence>
<dbReference type="InterPro" id="IPR006311">
    <property type="entry name" value="TAT_signal"/>
</dbReference>
<feature type="signal peptide" evidence="2">
    <location>
        <begin position="1"/>
        <end position="24"/>
    </location>
</feature>
<organism evidence="3 4">
    <name type="scientific">Streptomyces avidinii</name>
    <dbReference type="NCBI Taxonomy" id="1895"/>
    <lineage>
        <taxon>Bacteria</taxon>
        <taxon>Bacillati</taxon>
        <taxon>Actinomycetota</taxon>
        <taxon>Actinomycetes</taxon>
        <taxon>Kitasatosporales</taxon>
        <taxon>Streptomycetaceae</taxon>
        <taxon>Streptomyces</taxon>
    </lineage>
</organism>
<sequence>MLTTARRGWIAASLAACGALLAVAAWTGLPGGGAGERAPARAVDTAELDLLHTAGELLVQDCMRARGFSYWPVPRVPHPDYRDFQYGVDDVDWARGHGFGRGIERQLDEQAASGPAGQYVRGLSDGQRDAMGAALLGPEPTGLEVKSPLGGTLSHSDRGCVTESWRTLYGDVRAWYRSSETANQLTAVRTGRVNQDPAFGKALAAWSACVGGRGFPAGHPVRQREEQLARTGPEAEAQDVPMAVAQAECARSTGFADTAQDLHERLSDRIRAENRAAFDAMRRMQVAALPTARDVVARHSGS</sequence>